<organism evidence="1 2">
    <name type="scientific">Oerskovia gallyi</name>
    <dbReference type="NCBI Taxonomy" id="2762226"/>
    <lineage>
        <taxon>Bacteria</taxon>
        <taxon>Bacillati</taxon>
        <taxon>Actinomycetota</taxon>
        <taxon>Actinomycetes</taxon>
        <taxon>Micrococcales</taxon>
        <taxon>Cellulomonadaceae</taxon>
        <taxon>Oerskovia</taxon>
    </lineage>
</organism>
<sequence>MRRGFAGLVAAGALVAGCTATPAPQETPLVEATLTIVGPEEGVPRALDPLRPAGPREPGVPVVPLPEASVVAERLPGPEGAMSLLGGRLADDERLGTVRLEGSGTVVLAWHGDPPQEALAAVAEAYPDVAVRVDPLPVLPGELQALAESLLGNDRWPQVRAVYVRDDLSSIVVQVGAVSNPLTLAERLATEVGFPVVVEVGAS</sequence>
<dbReference type="RefSeq" id="WP_191789588.1">
    <property type="nucleotide sequence ID" value="NZ_JACSQE010000003.1"/>
</dbReference>
<evidence type="ECO:0000313" key="1">
    <source>
        <dbReference type="EMBL" id="MBD7997876.1"/>
    </source>
</evidence>
<comment type="caution">
    <text evidence="1">The sequence shown here is derived from an EMBL/GenBank/DDBJ whole genome shotgun (WGS) entry which is preliminary data.</text>
</comment>
<gene>
    <name evidence="1" type="ORF">H9640_04845</name>
</gene>
<name>A0ABR8V0N9_9CELL</name>
<dbReference type="Proteomes" id="UP000633601">
    <property type="component" value="Unassembled WGS sequence"/>
</dbReference>
<reference evidence="1 2" key="1">
    <citation type="submission" date="2020-08" db="EMBL/GenBank/DDBJ databases">
        <title>A Genomic Blueprint of the Chicken Gut Microbiome.</title>
        <authorList>
            <person name="Gilroy R."/>
            <person name="Ravi A."/>
            <person name="Getino M."/>
            <person name="Pursley I."/>
            <person name="Horton D.L."/>
            <person name="Alikhan N.-F."/>
            <person name="Baker D."/>
            <person name="Gharbi K."/>
            <person name="Hall N."/>
            <person name="Watson M."/>
            <person name="Adriaenssens E.M."/>
            <person name="Foster-Nyarko E."/>
            <person name="Jarju S."/>
            <person name="Secka A."/>
            <person name="Antonio M."/>
            <person name="Oren A."/>
            <person name="Chaudhuri R."/>
            <person name="La Ragione R.M."/>
            <person name="Hildebrand F."/>
            <person name="Pallen M.J."/>
        </authorList>
    </citation>
    <scope>NUCLEOTIDE SEQUENCE [LARGE SCALE GENOMIC DNA]</scope>
    <source>
        <strain evidence="1 2">Sa2CUA8</strain>
    </source>
</reference>
<keyword evidence="2" id="KW-1185">Reference proteome</keyword>
<dbReference type="PROSITE" id="PS51257">
    <property type="entry name" value="PROKAR_LIPOPROTEIN"/>
    <property type="match status" value="1"/>
</dbReference>
<dbReference type="EMBL" id="JACSQE010000003">
    <property type="protein sequence ID" value="MBD7997876.1"/>
    <property type="molecule type" value="Genomic_DNA"/>
</dbReference>
<protein>
    <submittedName>
        <fullName evidence="1">Uncharacterized protein</fullName>
    </submittedName>
</protein>
<accession>A0ABR8V0N9</accession>
<evidence type="ECO:0000313" key="2">
    <source>
        <dbReference type="Proteomes" id="UP000633601"/>
    </source>
</evidence>
<proteinExistence type="predicted"/>